<gene>
    <name evidence="1" type="ORF">GOP47_0005373</name>
</gene>
<evidence type="ECO:0000313" key="2">
    <source>
        <dbReference type="Proteomes" id="UP000886520"/>
    </source>
</evidence>
<dbReference type="Proteomes" id="UP000886520">
    <property type="component" value="Chromosome 5"/>
</dbReference>
<dbReference type="EMBL" id="JABFUD020000005">
    <property type="protein sequence ID" value="KAI5079894.1"/>
    <property type="molecule type" value="Genomic_DNA"/>
</dbReference>
<dbReference type="AlphaFoldDB" id="A0A9D4V5F4"/>
<sequence length="90" mass="10334">MTFIWKNGHVQSFSTGEVVCSCPSRESLVSIEVIAEEWCSDFHQTAYLSDFVLARALQSFKRVLIEWNRITSLSIQMNLERAICTFDVRG</sequence>
<protein>
    <submittedName>
        <fullName evidence="1">Uncharacterized protein</fullName>
    </submittedName>
</protein>
<name>A0A9D4V5F4_ADICA</name>
<comment type="caution">
    <text evidence="1">The sequence shown here is derived from an EMBL/GenBank/DDBJ whole genome shotgun (WGS) entry which is preliminary data.</text>
</comment>
<proteinExistence type="predicted"/>
<keyword evidence="2" id="KW-1185">Reference proteome</keyword>
<organism evidence="1 2">
    <name type="scientific">Adiantum capillus-veneris</name>
    <name type="common">Maidenhair fern</name>
    <dbReference type="NCBI Taxonomy" id="13818"/>
    <lineage>
        <taxon>Eukaryota</taxon>
        <taxon>Viridiplantae</taxon>
        <taxon>Streptophyta</taxon>
        <taxon>Embryophyta</taxon>
        <taxon>Tracheophyta</taxon>
        <taxon>Polypodiopsida</taxon>
        <taxon>Polypodiidae</taxon>
        <taxon>Polypodiales</taxon>
        <taxon>Pteridineae</taxon>
        <taxon>Pteridaceae</taxon>
        <taxon>Vittarioideae</taxon>
        <taxon>Adiantum</taxon>
    </lineage>
</organism>
<evidence type="ECO:0000313" key="1">
    <source>
        <dbReference type="EMBL" id="KAI5079894.1"/>
    </source>
</evidence>
<reference evidence="1 2" key="1">
    <citation type="submission" date="2021-01" db="EMBL/GenBank/DDBJ databases">
        <title>Adiantum capillus-veneris genome.</title>
        <authorList>
            <person name="Fang Y."/>
            <person name="Liao Q."/>
        </authorList>
    </citation>
    <scope>NUCLEOTIDE SEQUENCE [LARGE SCALE GENOMIC DNA]</scope>
    <source>
        <strain evidence="1">H3</strain>
        <tissue evidence="1">Leaf</tissue>
    </source>
</reference>
<accession>A0A9D4V5F4</accession>